<accession>A0ABT9W1S9</accession>
<dbReference type="RefSeq" id="WP_307395297.1">
    <property type="nucleotide sequence ID" value="NZ_BAAADK010000003.1"/>
</dbReference>
<name>A0ABT9W1S9_9BACI</name>
<evidence type="ECO:0000313" key="2">
    <source>
        <dbReference type="EMBL" id="MDQ0166800.1"/>
    </source>
</evidence>
<dbReference type="Proteomes" id="UP001235840">
    <property type="component" value="Unassembled WGS sequence"/>
</dbReference>
<sequence length="369" mass="42921">MLKGTKNKAVTTTKVGNKKKTVHTQEPTTFVLQKALGNHALQSIIQRSIMIGEEHKPYSALETWNLLVQERSFPTSAQSSVMEVLLEWDEEDREFTSLDEIEEELGGYEVEVQGENVFFEFSEGDDQIQLADDIIMALFMEYGISFNSRHSFLAIKNSLRLNKEEIGQSEYKKRLKRLDTRTKESWLLEDLKALLEALKYFSPILGRRRVTSPRADFLQEITSFGKIDEDVDFGHTLAETFKESGHIVMYDEGTNEVGEEPSYSEKVDTFVHELTHGLLEHRLDDFKENVPFWTWIDQQERHEERDPSYNRPDYDGEKPPTQVAVQAVHEDFAESVMLFFRNRKNFRMMYPVRSAIVSRIIEQEFGVEL</sequence>
<gene>
    <name evidence="2" type="ORF">J2S11_002716</name>
</gene>
<evidence type="ECO:0000313" key="3">
    <source>
        <dbReference type="Proteomes" id="UP001235840"/>
    </source>
</evidence>
<protein>
    <recommendedName>
        <fullName evidence="4">ImmA/IrrE family metallo-endopeptidase</fullName>
    </recommendedName>
</protein>
<feature type="region of interest" description="Disordered" evidence="1">
    <location>
        <begin position="1"/>
        <end position="22"/>
    </location>
</feature>
<feature type="compositionally biased region" description="Low complexity" evidence="1">
    <location>
        <begin position="1"/>
        <end position="15"/>
    </location>
</feature>
<keyword evidence="3" id="KW-1185">Reference proteome</keyword>
<proteinExistence type="predicted"/>
<evidence type="ECO:0008006" key="4">
    <source>
        <dbReference type="Google" id="ProtNLM"/>
    </source>
</evidence>
<dbReference type="EMBL" id="JAUSTY010000011">
    <property type="protein sequence ID" value="MDQ0166800.1"/>
    <property type="molecule type" value="Genomic_DNA"/>
</dbReference>
<comment type="caution">
    <text evidence="2">The sequence shown here is derived from an EMBL/GenBank/DDBJ whole genome shotgun (WGS) entry which is preliminary data.</text>
</comment>
<evidence type="ECO:0000256" key="1">
    <source>
        <dbReference type="SAM" id="MobiDB-lite"/>
    </source>
</evidence>
<reference evidence="2 3" key="1">
    <citation type="submission" date="2023-07" db="EMBL/GenBank/DDBJ databases">
        <title>Genomic Encyclopedia of Type Strains, Phase IV (KMG-IV): sequencing the most valuable type-strain genomes for metagenomic binning, comparative biology and taxonomic classification.</title>
        <authorList>
            <person name="Goeker M."/>
        </authorList>
    </citation>
    <scope>NUCLEOTIDE SEQUENCE [LARGE SCALE GENOMIC DNA]</scope>
    <source>
        <strain evidence="2 3">DSM 12751</strain>
    </source>
</reference>
<organism evidence="2 3">
    <name type="scientific">Caldalkalibacillus horti</name>
    <dbReference type="NCBI Taxonomy" id="77523"/>
    <lineage>
        <taxon>Bacteria</taxon>
        <taxon>Bacillati</taxon>
        <taxon>Bacillota</taxon>
        <taxon>Bacilli</taxon>
        <taxon>Bacillales</taxon>
        <taxon>Bacillaceae</taxon>
        <taxon>Caldalkalibacillus</taxon>
    </lineage>
</organism>